<feature type="domain" description="PatG C-terminal" evidence="3">
    <location>
        <begin position="351"/>
        <end position="461"/>
    </location>
</feature>
<organism evidence="4 5">
    <name type="scientific">Candidatus Entotheonella gemina</name>
    <dbReference type="NCBI Taxonomy" id="1429439"/>
    <lineage>
        <taxon>Bacteria</taxon>
        <taxon>Pseudomonadati</taxon>
        <taxon>Nitrospinota/Tectimicrobiota group</taxon>
        <taxon>Candidatus Tectimicrobiota</taxon>
        <taxon>Candidatus Entotheonellia</taxon>
        <taxon>Candidatus Entotheonellales</taxon>
        <taxon>Candidatus Entotheonellaceae</taxon>
        <taxon>Candidatus Entotheonella</taxon>
    </lineage>
</organism>
<sequence>MQILGVSTDSVEANAAFAQTYAFPFPLLSDTTREICMAYGACSSPNAAQAERITYVIGPDGKIIRVFEHVVAESHVDELLTFLSTSTRSIPPDTLSTTALISHMCSCNPTTDTGRTALDQQQEVNHVHVSESMPTEPEGVISQPSVAAVQAAEFTPTGQAAALSPPMASTAQAPPILESTPSILPAQVHSAQDGMTPSMVYALGALSYDFGTEARRDSIMQHMGAGANPHDPQQLLAYLENNPWDAAAILWTLNSDATPIYVIQPQGPFASDAYRRLREFLKEQLTEGVERVSIAGLIVGQARLFSGLVVPVISPALRCMYSWTTAALAQAVCGDPPSDTATSDEYEAYGQRSEAVGNFLERVYHELRNLGLSPQERAINYAATNALNVERVFESALREEMELDAIEVERSPICRPDSDCWDVKLTFFDPRHQFERARRVYRFTVDVSDVCPVTVGMVRSWSVR</sequence>
<feature type="domain" description="PatG" evidence="2">
    <location>
        <begin position="200"/>
        <end position="296"/>
    </location>
</feature>
<feature type="domain" description="Alkyl hydroperoxide reductase subunit C/ Thiol specific antioxidant" evidence="1">
    <location>
        <begin position="2"/>
        <end position="64"/>
    </location>
</feature>
<evidence type="ECO:0000313" key="5">
    <source>
        <dbReference type="Proteomes" id="UP000019140"/>
    </source>
</evidence>
<reference evidence="4 5" key="1">
    <citation type="journal article" date="2014" name="Nature">
        <title>An environmental bacterial taxon with a large and distinct metabolic repertoire.</title>
        <authorList>
            <person name="Wilson M.C."/>
            <person name="Mori T."/>
            <person name="Ruckert C."/>
            <person name="Uria A.R."/>
            <person name="Helf M.J."/>
            <person name="Takada K."/>
            <person name="Gernert C."/>
            <person name="Steffens U.A."/>
            <person name="Heycke N."/>
            <person name="Schmitt S."/>
            <person name="Rinke C."/>
            <person name="Helfrich E.J."/>
            <person name="Brachmann A.O."/>
            <person name="Gurgui C."/>
            <person name="Wakimoto T."/>
            <person name="Kracht M."/>
            <person name="Crusemann M."/>
            <person name="Hentschel U."/>
            <person name="Abe I."/>
            <person name="Matsunaga S."/>
            <person name="Kalinowski J."/>
            <person name="Takeyama H."/>
            <person name="Piel J."/>
        </authorList>
    </citation>
    <scope>NUCLEOTIDE SEQUENCE [LARGE SCALE GENOMIC DNA]</scope>
    <source>
        <strain evidence="5">TSY2</strain>
    </source>
</reference>
<dbReference type="InterPro" id="IPR036249">
    <property type="entry name" value="Thioredoxin-like_sf"/>
</dbReference>
<dbReference type="AlphaFoldDB" id="W4MD31"/>
<dbReference type="Gene3D" id="3.40.30.10">
    <property type="entry name" value="Glutaredoxin"/>
    <property type="match status" value="1"/>
</dbReference>
<accession>W4MD31</accession>
<evidence type="ECO:0000259" key="2">
    <source>
        <dbReference type="Pfam" id="PF18047"/>
    </source>
</evidence>
<dbReference type="SUPFAM" id="SSF52833">
    <property type="entry name" value="Thioredoxin-like"/>
    <property type="match status" value="1"/>
</dbReference>
<dbReference type="EMBL" id="AZHX01000301">
    <property type="protein sequence ID" value="ETX08110.1"/>
    <property type="molecule type" value="Genomic_DNA"/>
</dbReference>
<dbReference type="InterPro" id="IPR040636">
    <property type="entry name" value="PatG_C"/>
</dbReference>
<protein>
    <recommendedName>
        <fullName evidence="6">Alkyl hydroperoxide reductase subunit C/ Thiol specific antioxidant domain-containing protein</fullName>
    </recommendedName>
</protein>
<keyword evidence="5" id="KW-1185">Reference proteome</keyword>
<dbReference type="GO" id="GO:0016209">
    <property type="term" value="F:antioxidant activity"/>
    <property type="evidence" value="ECO:0007669"/>
    <property type="project" value="InterPro"/>
</dbReference>
<dbReference type="Proteomes" id="UP000019140">
    <property type="component" value="Unassembled WGS sequence"/>
</dbReference>
<evidence type="ECO:0000259" key="3">
    <source>
        <dbReference type="Pfam" id="PF18065"/>
    </source>
</evidence>
<evidence type="ECO:0000313" key="4">
    <source>
        <dbReference type="EMBL" id="ETX08110.1"/>
    </source>
</evidence>
<comment type="caution">
    <text evidence="4">The sequence shown here is derived from an EMBL/GenBank/DDBJ whole genome shotgun (WGS) entry which is preliminary data.</text>
</comment>
<gene>
    <name evidence="4" type="ORF">ETSY2_07320</name>
</gene>
<dbReference type="Pfam" id="PF18047">
    <property type="entry name" value="PatG_D"/>
    <property type="match status" value="1"/>
</dbReference>
<dbReference type="Pfam" id="PF18065">
    <property type="entry name" value="PatG_C"/>
    <property type="match status" value="1"/>
</dbReference>
<proteinExistence type="predicted"/>
<dbReference type="InterPro" id="IPR000866">
    <property type="entry name" value="AhpC/TSA"/>
</dbReference>
<name>W4MD31_9BACT</name>
<evidence type="ECO:0000259" key="1">
    <source>
        <dbReference type="Pfam" id="PF00578"/>
    </source>
</evidence>
<dbReference type="HOGENOM" id="CLU_588867_0_0_7"/>
<dbReference type="Pfam" id="PF00578">
    <property type="entry name" value="AhpC-TSA"/>
    <property type="match status" value="1"/>
</dbReference>
<evidence type="ECO:0008006" key="6">
    <source>
        <dbReference type="Google" id="ProtNLM"/>
    </source>
</evidence>
<dbReference type="InterPro" id="IPR040483">
    <property type="entry name" value="PatG_dom"/>
</dbReference>
<dbReference type="GO" id="GO:0016491">
    <property type="term" value="F:oxidoreductase activity"/>
    <property type="evidence" value="ECO:0007669"/>
    <property type="project" value="InterPro"/>
</dbReference>